<evidence type="ECO:0000256" key="7">
    <source>
        <dbReference type="ARBA" id="ARBA00022989"/>
    </source>
</evidence>
<dbReference type="CDD" id="cd18577">
    <property type="entry name" value="ABC_6TM_Pgp_ABCB1_D1_like"/>
    <property type="match status" value="1"/>
</dbReference>
<reference evidence="13" key="1">
    <citation type="submission" date="2023-05" db="EMBL/GenBank/DDBJ databases">
        <title>Genome and transcriptome analyses reveal genes involved in the formation of fine ridges on petal epidermal cells in Hibiscus trionum.</title>
        <authorList>
            <person name="Koshimizu S."/>
            <person name="Masuda S."/>
            <person name="Ishii T."/>
            <person name="Shirasu K."/>
            <person name="Hoshino A."/>
            <person name="Arita M."/>
        </authorList>
    </citation>
    <scope>NUCLEOTIDE SEQUENCE</scope>
    <source>
        <strain evidence="13">Hamamatsu line</strain>
    </source>
</reference>
<feature type="domain" description="ABC transporter" evidence="11">
    <location>
        <begin position="1012"/>
        <end position="1249"/>
    </location>
</feature>
<keyword evidence="6 13" id="KW-0067">ATP-binding</keyword>
<evidence type="ECO:0000259" key="12">
    <source>
        <dbReference type="PROSITE" id="PS50929"/>
    </source>
</evidence>
<evidence type="ECO:0000256" key="4">
    <source>
        <dbReference type="ARBA" id="ARBA00022737"/>
    </source>
</evidence>
<dbReference type="Pfam" id="PF00005">
    <property type="entry name" value="ABC_tran"/>
    <property type="match status" value="2"/>
</dbReference>
<dbReference type="PROSITE" id="PS50893">
    <property type="entry name" value="ABC_TRANSPORTER_2"/>
    <property type="match status" value="2"/>
</dbReference>
<dbReference type="GO" id="GO:0140359">
    <property type="term" value="F:ABC-type transporter activity"/>
    <property type="evidence" value="ECO:0007669"/>
    <property type="project" value="InterPro"/>
</dbReference>
<feature type="domain" description="ABC transmembrane type-1" evidence="12">
    <location>
        <begin position="44"/>
        <end position="311"/>
    </location>
</feature>
<evidence type="ECO:0000313" key="14">
    <source>
        <dbReference type="Proteomes" id="UP001165190"/>
    </source>
</evidence>
<evidence type="ECO:0000259" key="11">
    <source>
        <dbReference type="PROSITE" id="PS50893"/>
    </source>
</evidence>
<feature type="transmembrane region" description="Helical" evidence="10">
    <location>
        <begin position="196"/>
        <end position="215"/>
    </location>
</feature>
<keyword evidence="3 10" id="KW-0812">Transmembrane</keyword>
<dbReference type="InterPro" id="IPR036640">
    <property type="entry name" value="ABC1_TM_sf"/>
</dbReference>
<feature type="transmembrane region" description="Helical" evidence="10">
    <location>
        <begin position="31"/>
        <end position="52"/>
    </location>
</feature>
<feature type="transmembrane region" description="Helical" evidence="10">
    <location>
        <begin position="90"/>
        <end position="113"/>
    </location>
</feature>
<feature type="transmembrane region" description="Helical" evidence="10">
    <location>
        <begin position="731"/>
        <end position="754"/>
    </location>
</feature>
<dbReference type="OrthoDB" id="990753at2759"/>
<evidence type="ECO:0000256" key="10">
    <source>
        <dbReference type="SAM" id="Phobius"/>
    </source>
</evidence>
<keyword evidence="5" id="KW-0547">Nucleotide-binding</keyword>
<dbReference type="SMART" id="SM00382">
    <property type="entry name" value="AAA"/>
    <property type="match status" value="2"/>
</dbReference>
<gene>
    <name evidence="13" type="ORF">HRI_000512700</name>
</gene>
<evidence type="ECO:0000256" key="5">
    <source>
        <dbReference type="ARBA" id="ARBA00022741"/>
    </source>
</evidence>
<dbReference type="InterPro" id="IPR011527">
    <property type="entry name" value="ABC1_TM_dom"/>
</dbReference>
<comment type="similarity">
    <text evidence="1">Belongs to the ABC transporter superfamily. ABCB family. Multidrug resistance exporter (TC 3.A.1.201) subfamily.</text>
</comment>
<dbReference type="EMBL" id="BSYR01000006">
    <property type="protein sequence ID" value="GMI68433.1"/>
    <property type="molecule type" value="Genomic_DNA"/>
</dbReference>
<evidence type="ECO:0000256" key="8">
    <source>
        <dbReference type="ARBA" id="ARBA00023136"/>
    </source>
</evidence>
<feature type="transmembrane region" description="Helical" evidence="10">
    <location>
        <begin position="171"/>
        <end position="190"/>
    </location>
</feature>
<dbReference type="FunFam" id="3.40.50.300:FF:000205">
    <property type="entry name" value="ABC transporter B family member 4"/>
    <property type="match status" value="2"/>
</dbReference>
<evidence type="ECO:0000256" key="9">
    <source>
        <dbReference type="ARBA" id="ARBA00023180"/>
    </source>
</evidence>
<evidence type="ECO:0000256" key="1">
    <source>
        <dbReference type="ARBA" id="ARBA00007577"/>
    </source>
</evidence>
<name>A0A9W7LKT0_HIBTR</name>
<comment type="caution">
    <text evidence="13">The sequence shown here is derived from an EMBL/GenBank/DDBJ whole genome shotgun (WGS) entry which is preliminary data.</text>
</comment>
<dbReference type="Pfam" id="PF00664">
    <property type="entry name" value="ABC_membrane"/>
    <property type="match status" value="2"/>
</dbReference>
<dbReference type="Gene3D" id="1.20.1560.10">
    <property type="entry name" value="ABC transporter type 1, transmembrane domain"/>
    <property type="match status" value="1"/>
</dbReference>
<dbReference type="GO" id="GO:0016020">
    <property type="term" value="C:membrane"/>
    <property type="evidence" value="ECO:0007669"/>
    <property type="project" value="InterPro"/>
</dbReference>
<keyword evidence="14" id="KW-1185">Reference proteome</keyword>
<evidence type="ECO:0000256" key="2">
    <source>
        <dbReference type="ARBA" id="ARBA00022448"/>
    </source>
</evidence>
<proteinExistence type="inferred from homology"/>
<dbReference type="GO" id="GO:0016887">
    <property type="term" value="F:ATP hydrolysis activity"/>
    <property type="evidence" value="ECO:0007669"/>
    <property type="project" value="InterPro"/>
</dbReference>
<dbReference type="Gene3D" id="3.40.50.300">
    <property type="entry name" value="P-loop containing nucleotide triphosphate hydrolases"/>
    <property type="match status" value="2"/>
</dbReference>
<keyword evidence="4" id="KW-0677">Repeat</keyword>
<evidence type="ECO:0000256" key="3">
    <source>
        <dbReference type="ARBA" id="ARBA00022692"/>
    </source>
</evidence>
<keyword evidence="9" id="KW-0325">Glycoprotein</keyword>
<dbReference type="InterPro" id="IPR017871">
    <property type="entry name" value="ABC_transporter-like_CS"/>
</dbReference>
<dbReference type="InterPro" id="IPR003593">
    <property type="entry name" value="AAA+_ATPase"/>
</dbReference>
<dbReference type="GO" id="GO:0005524">
    <property type="term" value="F:ATP binding"/>
    <property type="evidence" value="ECO:0007669"/>
    <property type="project" value="UniProtKB-KW"/>
</dbReference>
<dbReference type="CDD" id="cd03249">
    <property type="entry name" value="ABC_MTABC3_MDL1_MDL2"/>
    <property type="match status" value="2"/>
</dbReference>
<dbReference type="PANTHER" id="PTHR45136:SF2">
    <property type="entry name" value="ABC TRANSPORTER DOMAIN-CONTAINING PROTEIN"/>
    <property type="match status" value="1"/>
</dbReference>
<evidence type="ECO:0000313" key="13">
    <source>
        <dbReference type="EMBL" id="GMI68433.1"/>
    </source>
</evidence>
<dbReference type="InterPro" id="IPR027417">
    <property type="entry name" value="P-loop_NTPase"/>
</dbReference>
<dbReference type="SUPFAM" id="SSF52540">
    <property type="entry name" value="P-loop containing nucleoside triphosphate hydrolases"/>
    <property type="match status" value="2"/>
</dbReference>
<feature type="transmembrane region" description="Helical" evidence="10">
    <location>
        <begin position="913"/>
        <end position="936"/>
    </location>
</feature>
<dbReference type="PROSITE" id="PS00211">
    <property type="entry name" value="ABC_TRANSPORTER_1"/>
    <property type="match status" value="2"/>
</dbReference>
<dbReference type="PANTHER" id="PTHR45136">
    <property type="entry name" value="ABC TRANSPORTER DOMAIN-CONTAINING PROTEIN"/>
    <property type="match status" value="1"/>
</dbReference>
<sequence>MDEEKQNAMEDKKTMSCNEAKKEKYGSIRSIFMHADGVDMWFMAAGFIGAVADGSAPPLMIYLAGRMFNNVGGFGSASSPDLLTHNVNQVALYIVLVACGGSLGCFLKGYYWTRTSERQAARMRTKYLKAVLRQDVGYFDLKKTSTAEVVTTVSNDSLVIQDVISEKVPRLITTGVTFIGSYMVAFLTLWRLALVVFPFIILLVVPSLIYGRILLSLARKIRVEYNKASTVAEQAISSIRTVYAFVGENKTTTEFSAALQGSLKLGLRQGLAKGLAIGCNDIDFAVWAFIIYYGSRLVMYHGAKGGTIFIVGTCIAVGGQELGIGLSDLKPLFDACEAAERINEMIRRVPKIDLDNLVGETLDDISGEFEFKQVKFAYPSRPKSIIFKNFCLKIPAGKTVALVGSSGSGKSTAISLLQRFYDPLGGDILLDGVSIKKLQLKWLRSQMGLVGQEPTLFATTIKENILFGNEEAGMEEVIEAAKASNAHNFISQLPQGYDTQVGERGVQMSGGQKQRIAIARALIKAPKILLLDEATSALDSESELIVQQALDKASIGRTTIIVAHRLSTIRHADLIAVVQDGQVIEIGTHNELMINEHGFYAMLVQLQQTEQVEECNKNLSVNDSACITNMEIDIACSRRVSEASQTSSSNFAGSNHASLDGEMKVEDKKLSTPSFRRLLVLNSPEWKQATIGCSSAILFGAMQPLSSFTTGSMVSMFFLTDHGEMKEKAKVYAFAFLGFSLFSLIINPILHYNFTYMGEHLTKRIRERLLSKILSFEVGWFDQDENSSGPVCARLDKDASVVRSLIGDGVSFLVQTISGVTLACALGFFIAWRLAILMIVVQPFITLSIYARIVLLKRMSRKAMEAQKESSKLAIEAVSNHQTITAFSSQDRILKMLQKSHESPRKENARQSWLAGLGLGLSRFLLSSIVAFDFWYGGKLVSQGHITSKALFETYLVLINTGFFIAKAASMTSDWAKSVEVVGSLFDILDRYTRIEPDDSNGYVAEGIAGHVEICDIDFAYPARPNMIILKDFSICIEAGKSTALVGQSGSGKSTVISLIERFYDPLKGVVKIDGRDIRLYNLRSLRKHIALVSQEPALFSGTIKENILYGASDETNESEIIEAAKAANAHDFIAGLADGYDTWCGDRGVQLSGGQKQRIAIARAILRNPGMLLLDEATSALDGKSEKVVQEAVERVMVGRTSVVVAHRLSTIQNCDVIVVLDKGKVIEKGNHSSLLAKGPTGAYFSLVNLQSRSHDST</sequence>
<dbReference type="SUPFAM" id="SSF90123">
    <property type="entry name" value="ABC transporter transmembrane region"/>
    <property type="match status" value="2"/>
</dbReference>
<feature type="transmembrane region" description="Helical" evidence="10">
    <location>
        <begin position="810"/>
        <end position="830"/>
    </location>
</feature>
<dbReference type="PROSITE" id="PS50929">
    <property type="entry name" value="ABC_TM1F"/>
    <property type="match status" value="2"/>
</dbReference>
<protein>
    <submittedName>
        <fullName evidence="13">Multi-drug resistance 13, ATP-binding cassette B15</fullName>
    </submittedName>
</protein>
<keyword evidence="2" id="KW-0813">Transport</keyword>
<organism evidence="13 14">
    <name type="scientific">Hibiscus trionum</name>
    <name type="common">Flower of an hour</name>
    <dbReference type="NCBI Taxonomy" id="183268"/>
    <lineage>
        <taxon>Eukaryota</taxon>
        <taxon>Viridiplantae</taxon>
        <taxon>Streptophyta</taxon>
        <taxon>Embryophyta</taxon>
        <taxon>Tracheophyta</taxon>
        <taxon>Spermatophyta</taxon>
        <taxon>Magnoliopsida</taxon>
        <taxon>eudicotyledons</taxon>
        <taxon>Gunneridae</taxon>
        <taxon>Pentapetalae</taxon>
        <taxon>rosids</taxon>
        <taxon>malvids</taxon>
        <taxon>Malvales</taxon>
        <taxon>Malvaceae</taxon>
        <taxon>Malvoideae</taxon>
        <taxon>Hibiscus</taxon>
    </lineage>
</organism>
<dbReference type="Proteomes" id="UP001165190">
    <property type="component" value="Unassembled WGS sequence"/>
</dbReference>
<feature type="domain" description="ABC transporter" evidence="11">
    <location>
        <begin position="369"/>
        <end position="605"/>
    </location>
</feature>
<keyword evidence="7 10" id="KW-1133">Transmembrane helix</keyword>
<feature type="transmembrane region" description="Helical" evidence="10">
    <location>
        <begin position="836"/>
        <end position="855"/>
    </location>
</feature>
<feature type="domain" description="ABC transmembrane type-1" evidence="12">
    <location>
        <begin position="691"/>
        <end position="977"/>
    </location>
</feature>
<evidence type="ECO:0000256" key="6">
    <source>
        <dbReference type="ARBA" id="ARBA00022840"/>
    </source>
</evidence>
<accession>A0A9W7LKT0</accession>
<dbReference type="CDD" id="cd18578">
    <property type="entry name" value="ABC_6TM_Pgp_ABCB1_D2_like"/>
    <property type="match status" value="1"/>
</dbReference>
<dbReference type="AlphaFoldDB" id="A0A9W7LKT0"/>
<dbReference type="InterPro" id="IPR003439">
    <property type="entry name" value="ABC_transporter-like_ATP-bd"/>
</dbReference>
<keyword evidence="8 10" id="KW-0472">Membrane</keyword>